<feature type="region of interest" description="Disordered" evidence="8">
    <location>
        <begin position="166"/>
        <end position="187"/>
    </location>
</feature>
<dbReference type="Pfam" id="PF00638">
    <property type="entry name" value="Ran_BP1"/>
    <property type="match status" value="1"/>
</dbReference>
<dbReference type="EMBL" id="KE504126">
    <property type="protein sequence ID" value="EPT04488.1"/>
    <property type="molecule type" value="Genomic_DNA"/>
</dbReference>
<feature type="compositionally biased region" description="Low complexity" evidence="8">
    <location>
        <begin position="437"/>
        <end position="459"/>
    </location>
</feature>
<evidence type="ECO:0000256" key="8">
    <source>
        <dbReference type="SAM" id="MobiDB-lite"/>
    </source>
</evidence>
<dbReference type="GO" id="GO:0005643">
    <property type="term" value="C:nuclear pore"/>
    <property type="evidence" value="ECO:0007669"/>
    <property type="project" value="UniProtKB-SubCell"/>
</dbReference>
<dbReference type="OrthoDB" id="185618at2759"/>
<dbReference type="SMART" id="SM00160">
    <property type="entry name" value="RanBD"/>
    <property type="match status" value="1"/>
</dbReference>
<comment type="subcellular location">
    <subcellularLocation>
        <location evidence="1">Nucleus</location>
        <location evidence="1">Nuclear pore complex</location>
    </subcellularLocation>
</comment>
<feature type="compositionally biased region" description="Low complexity" evidence="8">
    <location>
        <begin position="115"/>
        <end position="132"/>
    </location>
</feature>
<keyword evidence="4" id="KW-0653">Protein transport</keyword>
<dbReference type="GO" id="GO:0051028">
    <property type="term" value="P:mRNA transport"/>
    <property type="evidence" value="ECO:0007669"/>
    <property type="project" value="UniProtKB-KW"/>
</dbReference>
<evidence type="ECO:0000256" key="6">
    <source>
        <dbReference type="ARBA" id="ARBA00023132"/>
    </source>
</evidence>
<name>S8EJR7_FOMSC</name>
<reference evidence="10 11" key="1">
    <citation type="journal article" date="2012" name="Science">
        <title>The Paleozoic origin of enzymatic lignin decomposition reconstructed from 31 fungal genomes.</title>
        <authorList>
            <person name="Floudas D."/>
            <person name="Binder M."/>
            <person name="Riley R."/>
            <person name="Barry K."/>
            <person name="Blanchette R.A."/>
            <person name="Henrissat B."/>
            <person name="Martinez A.T."/>
            <person name="Otillar R."/>
            <person name="Spatafora J.W."/>
            <person name="Yadav J.S."/>
            <person name="Aerts A."/>
            <person name="Benoit I."/>
            <person name="Boyd A."/>
            <person name="Carlson A."/>
            <person name="Copeland A."/>
            <person name="Coutinho P.M."/>
            <person name="de Vries R.P."/>
            <person name="Ferreira P."/>
            <person name="Findley K."/>
            <person name="Foster B."/>
            <person name="Gaskell J."/>
            <person name="Glotzer D."/>
            <person name="Gorecki P."/>
            <person name="Heitman J."/>
            <person name="Hesse C."/>
            <person name="Hori C."/>
            <person name="Igarashi K."/>
            <person name="Jurgens J.A."/>
            <person name="Kallen N."/>
            <person name="Kersten P."/>
            <person name="Kohler A."/>
            <person name="Kuees U."/>
            <person name="Kumar T.K.A."/>
            <person name="Kuo A."/>
            <person name="LaButti K."/>
            <person name="Larrondo L.F."/>
            <person name="Lindquist E."/>
            <person name="Ling A."/>
            <person name="Lombard V."/>
            <person name="Lucas S."/>
            <person name="Lundell T."/>
            <person name="Martin R."/>
            <person name="McLaughlin D.J."/>
            <person name="Morgenstern I."/>
            <person name="Morin E."/>
            <person name="Murat C."/>
            <person name="Nagy L.G."/>
            <person name="Nolan M."/>
            <person name="Ohm R.A."/>
            <person name="Patyshakuliyeva A."/>
            <person name="Rokas A."/>
            <person name="Ruiz-Duenas F.J."/>
            <person name="Sabat G."/>
            <person name="Salamov A."/>
            <person name="Samejima M."/>
            <person name="Schmutz J."/>
            <person name="Slot J.C."/>
            <person name="St John F."/>
            <person name="Stenlid J."/>
            <person name="Sun H."/>
            <person name="Sun S."/>
            <person name="Syed K."/>
            <person name="Tsang A."/>
            <person name="Wiebenga A."/>
            <person name="Young D."/>
            <person name="Pisabarro A."/>
            <person name="Eastwood D.C."/>
            <person name="Martin F."/>
            <person name="Cullen D."/>
            <person name="Grigoriev I.V."/>
            <person name="Hibbett D.S."/>
        </authorList>
    </citation>
    <scope>NUCLEOTIDE SEQUENCE</scope>
    <source>
        <strain evidence="11">FP-58527</strain>
    </source>
</reference>
<dbReference type="STRING" id="743788.S8EJR7"/>
<feature type="compositionally biased region" description="Basic residues" evidence="8">
    <location>
        <begin position="45"/>
        <end position="55"/>
    </location>
</feature>
<dbReference type="PANTHER" id="PTHR38697:SF1">
    <property type="entry name" value="NUCLEAR PORE COMPLEX PROTEIN SIMILAR TO S. CEREVISIAE NUP2 (EUROFUNG)"/>
    <property type="match status" value="1"/>
</dbReference>
<evidence type="ECO:0000256" key="2">
    <source>
        <dbReference type="ARBA" id="ARBA00022448"/>
    </source>
</evidence>
<feature type="compositionally biased region" description="Polar residues" evidence="8">
    <location>
        <begin position="260"/>
        <end position="272"/>
    </location>
</feature>
<feature type="compositionally biased region" description="Acidic residues" evidence="8">
    <location>
        <begin position="13"/>
        <end position="30"/>
    </location>
</feature>
<evidence type="ECO:0000256" key="1">
    <source>
        <dbReference type="ARBA" id="ARBA00004567"/>
    </source>
</evidence>
<evidence type="ECO:0000256" key="7">
    <source>
        <dbReference type="ARBA" id="ARBA00023242"/>
    </source>
</evidence>
<dbReference type="InterPro" id="IPR011993">
    <property type="entry name" value="PH-like_dom_sf"/>
</dbReference>
<evidence type="ECO:0000256" key="5">
    <source>
        <dbReference type="ARBA" id="ARBA00023010"/>
    </source>
</evidence>
<dbReference type="eggNOG" id="KOG0864">
    <property type="taxonomic scope" value="Eukaryota"/>
</dbReference>
<dbReference type="PROSITE" id="PS50196">
    <property type="entry name" value="RANBD1"/>
    <property type="match status" value="1"/>
</dbReference>
<dbReference type="Gene3D" id="2.30.29.30">
    <property type="entry name" value="Pleckstrin-homology domain (PH domain)/Phosphotyrosine-binding domain (PTB)"/>
    <property type="match status" value="1"/>
</dbReference>
<organism evidence="10 11">
    <name type="scientific">Fomitopsis schrenkii</name>
    <name type="common">Brown rot fungus</name>
    <dbReference type="NCBI Taxonomy" id="2126942"/>
    <lineage>
        <taxon>Eukaryota</taxon>
        <taxon>Fungi</taxon>
        <taxon>Dikarya</taxon>
        <taxon>Basidiomycota</taxon>
        <taxon>Agaricomycotina</taxon>
        <taxon>Agaricomycetes</taxon>
        <taxon>Polyporales</taxon>
        <taxon>Fomitopsis</taxon>
    </lineage>
</organism>
<keyword evidence="2" id="KW-0813">Transport</keyword>
<feature type="compositionally biased region" description="Low complexity" evidence="8">
    <location>
        <begin position="402"/>
        <end position="423"/>
    </location>
</feature>
<accession>S8EJR7</accession>
<feature type="compositionally biased region" description="Basic and acidic residues" evidence="8">
    <location>
        <begin position="176"/>
        <end position="187"/>
    </location>
</feature>
<proteinExistence type="predicted"/>
<dbReference type="InterPro" id="IPR015007">
    <property type="entry name" value="NUP2/50/61"/>
</dbReference>
<keyword evidence="3" id="KW-0509">mRNA transport</keyword>
<dbReference type="GO" id="GO:0015031">
    <property type="term" value="P:protein transport"/>
    <property type="evidence" value="ECO:0007669"/>
    <property type="project" value="UniProtKB-KW"/>
</dbReference>
<dbReference type="InParanoid" id="S8EJR7"/>
<protein>
    <recommendedName>
        <fullName evidence="9">RanBD1 domain-containing protein</fullName>
    </recommendedName>
</protein>
<feature type="compositionally biased region" description="Basic and acidic residues" evidence="8">
    <location>
        <begin position="382"/>
        <end position="400"/>
    </location>
</feature>
<dbReference type="InterPro" id="IPR053074">
    <property type="entry name" value="NPC_Nucleoporin"/>
</dbReference>
<feature type="compositionally biased region" description="Low complexity" evidence="8">
    <location>
        <begin position="368"/>
        <end position="381"/>
    </location>
</feature>
<evidence type="ECO:0000256" key="4">
    <source>
        <dbReference type="ARBA" id="ARBA00022927"/>
    </source>
</evidence>
<feature type="compositionally biased region" description="Low complexity" evidence="8">
    <location>
        <begin position="84"/>
        <end position="100"/>
    </location>
</feature>
<dbReference type="AlphaFoldDB" id="S8EJR7"/>
<keyword evidence="11" id="KW-1185">Reference proteome</keyword>
<dbReference type="FunCoup" id="S8EJR7">
    <property type="interactions" value="119"/>
</dbReference>
<evidence type="ECO:0000313" key="11">
    <source>
        <dbReference type="Proteomes" id="UP000015241"/>
    </source>
</evidence>
<feature type="domain" description="RanBD1" evidence="9">
    <location>
        <begin position="559"/>
        <end position="675"/>
    </location>
</feature>
<evidence type="ECO:0000256" key="3">
    <source>
        <dbReference type="ARBA" id="ARBA00022816"/>
    </source>
</evidence>
<dbReference type="SUPFAM" id="SSF50729">
    <property type="entry name" value="PH domain-like"/>
    <property type="match status" value="1"/>
</dbReference>
<dbReference type="HOGENOM" id="CLU_027517_0_0_1"/>
<feature type="compositionally biased region" description="Low complexity" evidence="8">
    <location>
        <begin position="288"/>
        <end position="347"/>
    </location>
</feature>
<dbReference type="PANTHER" id="PTHR38697">
    <property type="entry name" value="NUCLEAR PORE COMPLEX PROTEIN SIMILAR TO S. CEREVISIAE NUP2 (EUROFUNG)"/>
    <property type="match status" value="1"/>
</dbReference>
<feature type="region of interest" description="Disordered" evidence="8">
    <location>
        <begin position="240"/>
        <end position="566"/>
    </location>
</feature>
<keyword evidence="6" id="KW-0906">Nuclear pore complex</keyword>
<keyword evidence="7" id="KW-0539">Nucleus</keyword>
<dbReference type="Proteomes" id="UP000015241">
    <property type="component" value="Unassembled WGS sequence"/>
</dbReference>
<evidence type="ECO:0000313" key="10">
    <source>
        <dbReference type="EMBL" id="EPT04488.1"/>
    </source>
</evidence>
<evidence type="ECO:0000259" key="9">
    <source>
        <dbReference type="PROSITE" id="PS50196"/>
    </source>
</evidence>
<gene>
    <name evidence="10" type="ORF">FOMPIDRAFT_1057821</name>
</gene>
<keyword evidence="5" id="KW-0811">Translocation</keyword>
<feature type="compositionally biased region" description="Basic and acidic residues" evidence="8">
    <location>
        <begin position="240"/>
        <end position="259"/>
    </location>
</feature>
<dbReference type="InterPro" id="IPR000156">
    <property type="entry name" value="Ran_bind_dom"/>
</dbReference>
<dbReference type="CDD" id="cd13170">
    <property type="entry name" value="RanBD_NUP50"/>
    <property type="match status" value="1"/>
</dbReference>
<feature type="region of interest" description="Disordered" evidence="8">
    <location>
        <begin position="1"/>
        <end position="152"/>
    </location>
</feature>
<feature type="compositionally biased region" description="Polar residues" evidence="8">
    <location>
        <begin position="137"/>
        <end position="152"/>
    </location>
</feature>
<sequence length="680" mass="69964">MKRGATRQLTKDEDVDDDRDDDGRDDDEEPQQGLQLADAATLAKRPMKSLPKRRGAGASGSDKPQIQVPKNGAVYFGRTRDPSEAAAATATSEPEPAPKFGGFGGFGTTSNPFGSAVVAPPTPAAVSSTATSFPFGQPSTASSNDAPAVSSSASQATKNFASFLSSTSTNGATVSDKAEKTASDDDALLKEEVDYLSHIRGLNVSLLTTVKSAIENDPFVDIGSLLETYQSLRLSEKKRFDEKVGGLKAGPAKETEKKNTSAPTSAFAQTSMPKAPGSFSFGAPPKPSGGESEGTTSTTSSTASDFKFTSSASGSSPFTFGSSSSTPLSAPSGLASPFSFGAPPASSKGSAFSSLGKGRPSSEDKSGDSSASSGSAFIFGKASDKDKGPDTDKDKDKGELKSAFSSSASGGSLFGAPSASSSGTSLFGAPSTPSAFTSPEKPFSASSSTSSGFAFSTPPKFTLGAAPAASTGGFGGFGKPPAVGSIGNPVGFGFGSPPKESEDAAGPSASNAPKPFVFGPPKDKQPAEAGAEGADAKEAGDEPPPPLFAGSVHDKEGEGEEDETTMHEIRSKVYKMVKDDEGQNRWAEQGVGVLRLKKHKENDSRRVLLRNSSTGKVVINFRIYSGMNAKADKNVVSFIGHENGAQATYRIRTKTEEQAVELKSALDREIEFVRSKSPSS</sequence>
<dbReference type="Pfam" id="PF08911">
    <property type="entry name" value="NUP50"/>
    <property type="match status" value="1"/>
</dbReference>